<sequence>MVNSMRLMQWEVRLLLFSCMGNTEGIAVCLACGNEWTVRDPGVKKKRKCPVCGKYRIHFKSGLPEITADNGVNPEIKKESEICSIFSRAIPYQNFSPHIK</sequence>
<organism evidence="1 2">
    <name type="scientific">Methanoculleus marisnigri</name>
    <dbReference type="NCBI Taxonomy" id="2198"/>
    <lineage>
        <taxon>Archaea</taxon>
        <taxon>Methanobacteriati</taxon>
        <taxon>Methanobacteriota</taxon>
        <taxon>Stenosarchaea group</taxon>
        <taxon>Methanomicrobia</taxon>
        <taxon>Methanomicrobiales</taxon>
        <taxon>Methanomicrobiaceae</taxon>
        <taxon>Methanoculleus</taxon>
    </lineage>
</organism>
<dbReference type="Proteomes" id="UP000054323">
    <property type="component" value="Unassembled WGS sequence"/>
</dbReference>
<dbReference type="PATRIC" id="fig|2198.4.peg.969"/>
<evidence type="ECO:0000313" key="1">
    <source>
        <dbReference type="EMBL" id="KUK62386.1"/>
    </source>
</evidence>
<gene>
    <name evidence="1" type="ORF">XD82_0696</name>
</gene>
<reference evidence="2" key="1">
    <citation type="journal article" date="2015" name="MBio">
        <title>Genome-Resolved Metagenomic Analysis Reveals Roles for Candidate Phyla and Other Microbial Community Members in Biogeochemical Transformations in Oil Reservoirs.</title>
        <authorList>
            <person name="Hu P."/>
            <person name="Tom L."/>
            <person name="Singh A."/>
            <person name="Thomas B.C."/>
            <person name="Baker B.J."/>
            <person name="Piceno Y.M."/>
            <person name="Andersen G.L."/>
            <person name="Banfield J.F."/>
        </authorList>
    </citation>
    <scope>NUCLEOTIDE SEQUENCE [LARGE SCALE GENOMIC DNA]</scope>
</reference>
<proteinExistence type="predicted"/>
<protein>
    <submittedName>
        <fullName evidence="1">Uncharacterized protein</fullName>
    </submittedName>
</protein>
<name>A0A101GPR5_9EURY</name>
<evidence type="ECO:0000313" key="2">
    <source>
        <dbReference type="Proteomes" id="UP000054323"/>
    </source>
</evidence>
<comment type="caution">
    <text evidence="1">The sequence shown here is derived from an EMBL/GenBank/DDBJ whole genome shotgun (WGS) entry which is preliminary data.</text>
</comment>
<dbReference type="AlphaFoldDB" id="A0A101GPR5"/>
<accession>A0A101GPR5</accession>
<dbReference type="EMBL" id="LGGD01000067">
    <property type="protein sequence ID" value="KUK62386.1"/>
    <property type="molecule type" value="Genomic_DNA"/>
</dbReference>